<dbReference type="PANTHER" id="PTHR43537:SF24">
    <property type="entry name" value="GLUCONATE OPERON TRANSCRIPTIONAL REPRESSOR"/>
    <property type="match status" value="1"/>
</dbReference>
<proteinExistence type="predicted"/>
<keyword evidence="2" id="KW-0238">DNA-binding</keyword>
<dbReference type="InterPro" id="IPR000524">
    <property type="entry name" value="Tscrpt_reg_HTH_GntR"/>
</dbReference>
<dbReference type="SUPFAM" id="SSF46785">
    <property type="entry name" value="Winged helix' DNA-binding domain"/>
    <property type="match status" value="1"/>
</dbReference>
<evidence type="ECO:0000256" key="4">
    <source>
        <dbReference type="SAM" id="MobiDB-lite"/>
    </source>
</evidence>
<keyword evidence="1" id="KW-0805">Transcription regulation</keyword>
<dbReference type="Gene3D" id="1.10.10.10">
    <property type="entry name" value="Winged helix-like DNA-binding domain superfamily/Winged helix DNA-binding domain"/>
    <property type="match status" value="1"/>
</dbReference>
<accession>A0ABP8WEA6</accession>
<evidence type="ECO:0000256" key="3">
    <source>
        <dbReference type="ARBA" id="ARBA00023163"/>
    </source>
</evidence>
<dbReference type="InterPro" id="IPR036388">
    <property type="entry name" value="WH-like_DNA-bd_sf"/>
</dbReference>
<dbReference type="Gene3D" id="1.20.120.530">
    <property type="entry name" value="GntR ligand-binding domain-like"/>
    <property type="match status" value="1"/>
</dbReference>
<dbReference type="InterPro" id="IPR036390">
    <property type="entry name" value="WH_DNA-bd_sf"/>
</dbReference>
<reference evidence="7" key="1">
    <citation type="journal article" date="2019" name="Int. J. Syst. Evol. Microbiol.">
        <title>The Global Catalogue of Microorganisms (GCM) 10K type strain sequencing project: providing services to taxonomists for standard genome sequencing and annotation.</title>
        <authorList>
            <consortium name="The Broad Institute Genomics Platform"/>
            <consortium name="The Broad Institute Genome Sequencing Center for Infectious Disease"/>
            <person name="Wu L."/>
            <person name="Ma J."/>
        </authorList>
    </citation>
    <scope>NUCLEOTIDE SEQUENCE [LARGE SCALE GENOMIC DNA]</scope>
    <source>
        <strain evidence="7">JCM 18958</strain>
    </source>
</reference>
<dbReference type="PANTHER" id="PTHR43537">
    <property type="entry name" value="TRANSCRIPTIONAL REGULATOR, GNTR FAMILY"/>
    <property type="match status" value="1"/>
</dbReference>
<dbReference type="Proteomes" id="UP001501446">
    <property type="component" value="Unassembled WGS sequence"/>
</dbReference>
<keyword evidence="3" id="KW-0804">Transcription</keyword>
<dbReference type="InterPro" id="IPR011711">
    <property type="entry name" value="GntR_C"/>
</dbReference>
<feature type="domain" description="HTH gntR-type" evidence="5">
    <location>
        <begin position="1"/>
        <end position="69"/>
    </location>
</feature>
<dbReference type="EMBL" id="BAABLN010000001">
    <property type="protein sequence ID" value="GAA4688039.1"/>
    <property type="molecule type" value="Genomic_DNA"/>
</dbReference>
<sequence>MATHREVLQWLENELFDGNLVLGQQLPIDKDLAAIFRVSRNSMRETLKELEARGIIKLFDGPHRSILPILVREPAASAGPALRLHMATSEYPLRDIVQARVQLESWALENATEANVPVSELRSIMVEMDRDDVGLKQFHNLYVSFHIALVKSCGNTAITALFTALRDSMYEYTMALVGHVPLWSTTTSRIRAEHRAIFGALEAGDFHMASRLTIEHITFQYREAGLDPDRGRDGEIDDHGDAAESRGNPPVGLKQARQASA</sequence>
<dbReference type="RefSeq" id="WP_190781234.1">
    <property type="nucleotide sequence ID" value="NZ_BAABLN010000001.1"/>
</dbReference>
<protein>
    <submittedName>
        <fullName evidence="6">FadR/GntR family transcriptional regulator</fullName>
    </submittedName>
</protein>
<evidence type="ECO:0000259" key="5">
    <source>
        <dbReference type="PROSITE" id="PS50949"/>
    </source>
</evidence>
<name>A0ABP8WEA6_9MICC</name>
<evidence type="ECO:0000313" key="7">
    <source>
        <dbReference type="Proteomes" id="UP001501446"/>
    </source>
</evidence>
<evidence type="ECO:0000313" key="6">
    <source>
        <dbReference type="EMBL" id="GAA4688039.1"/>
    </source>
</evidence>
<keyword evidence="7" id="KW-1185">Reference proteome</keyword>
<dbReference type="PROSITE" id="PS50949">
    <property type="entry name" value="HTH_GNTR"/>
    <property type="match status" value="1"/>
</dbReference>
<evidence type="ECO:0000256" key="1">
    <source>
        <dbReference type="ARBA" id="ARBA00023015"/>
    </source>
</evidence>
<dbReference type="SUPFAM" id="SSF48008">
    <property type="entry name" value="GntR ligand-binding domain-like"/>
    <property type="match status" value="1"/>
</dbReference>
<feature type="compositionally biased region" description="Basic and acidic residues" evidence="4">
    <location>
        <begin position="225"/>
        <end position="244"/>
    </location>
</feature>
<dbReference type="SMART" id="SM00345">
    <property type="entry name" value="HTH_GNTR"/>
    <property type="match status" value="1"/>
</dbReference>
<dbReference type="Pfam" id="PF07729">
    <property type="entry name" value="FCD"/>
    <property type="match status" value="1"/>
</dbReference>
<dbReference type="PRINTS" id="PR00035">
    <property type="entry name" value="HTHGNTR"/>
</dbReference>
<dbReference type="InterPro" id="IPR008920">
    <property type="entry name" value="TF_FadR/GntR_C"/>
</dbReference>
<organism evidence="6 7">
    <name type="scientific">Kocuria gwangalliensis</name>
    <dbReference type="NCBI Taxonomy" id="501592"/>
    <lineage>
        <taxon>Bacteria</taxon>
        <taxon>Bacillati</taxon>
        <taxon>Actinomycetota</taxon>
        <taxon>Actinomycetes</taxon>
        <taxon>Micrococcales</taxon>
        <taxon>Micrococcaceae</taxon>
        <taxon>Kocuria</taxon>
    </lineage>
</organism>
<evidence type="ECO:0000256" key="2">
    <source>
        <dbReference type="ARBA" id="ARBA00023125"/>
    </source>
</evidence>
<dbReference type="Pfam" id="PF00392">
    <property type="entry name" value="GntR"/>
    <property type="match status" value="1"/>
</dbReference>
<dbReference type="SMART" id="SM00895">
    <property type="entry name" value="FCD"/>
    <property type="match status" value="1"/>
</dbReference>
<comment type="caution">
    <text evidence="6">The sequence shown here is derived from an EMBL/GenBank/DDBJ whole genome shotgun (WGS) entry which is preliminary data.</text>
</comment>
<gene>
    <name evidence="6" type="ORF">GCM10025781_00830</name>
</gene>
<feature type="region of interest" description="Disordered" evidence="4">
    <location>
        <begin position="225"/>
        <end position="261"/>
    </location>
</feature>